<evidence type="ECO:0000313" key="4">
    <source>
        <dbReference type="Proteomes" id="UP001610861"/>
    </source>
</evidence>
<feature type="domain" description="DUF1214" evidence="1">
    <location>
        <begin position="252"/>
        <end position="358"/>
    </location>
</feature>
<dbReference type="InterPro" id="IPR010679">
    <property type="entry name" value="DUF1254"/>
</dbReference>
<dbReference type="InterPro" id="IPR010621">
    <property type="entry name" value="DUF1214"/>
</dbReference>
<sequence length="374" mass="41883">MPPVAVAQARASCSCAIFDAAYTFRIPGPDHGEGGRYLVIREGDDPGIDTSDYFVYTSPTNAIYMLLRGFFPTVDDLAPGVASIEGITIRPLREGGKPLAYVHASEITANALFPSDGSFFDMLDRLIQSEREDTVDPYMHGVVAALGIRRGHPFAPSPAQRELLDQAAKTAWRMAKTIAADFDEQDKTLWWEDRRWIAHARTEQDDFRRTLIDELFRDRETLYTDVDAKAHMFINHFSISTGMMPVKPGPGAKYCNAYKDSEGEYLRGEHTYKIELPADPPAVVLWSLTVYDAETASGVDAAGQTYPSLNSKDPVRPNEDGTFTVHVGPERPEGATNWLKTVPGRGWFGLLRWYGPKQEFFDRQYKPGDFERLS</sequence>
<evidence type="ECO:0000313" key="3">
    <source>
        <dbReference type="EMBL" id="MFH8250231.1"/>
    </source>
</evidence>
<dbReference type="InterPro" id="IPR037049">
    <property type="entry name" value="DUF1214_C_sf"/>
</dbReference>
<dbReference type="Pfam" id="PF06863">
    <property type="entry name" value="DUF1254"/>
    <property type="match status" value="1"/>
</dbReference>
<dbReference type="PANTHER" id="PTHR36509:SF3">
    <property type="entry name" value="SIGNAL PEPTIDE PROTEIN"/>
    <property type="match status" value="1"/>
</dbReference>
<dbReference type="EMBL" id="JBIQWL010000002">
    <property type="protein sequence ID" value="MFH8250231.1"/>
    <property type="molecule type" value="Genomic_DNA"/>
</dbReference>
<dbReference type="PANTHER" id="PTHR36509">
    <property type="entry name" value="BLL3101 PROTEIN"/>
    <property type="match status" value="1"/>
</dbReference>
<accession>A0ABW7Q6E1</accession>
<dbReference type="Gene3D" id="2.60.120.600">
    <property type="entry name" value="Domain of unknown function DUF1214, C-terminal domain"/>
    <property type="match status" value="1"/>
</dbReference>
<dbReference type="RefSeq" id="WP_396640165.1">
    <property type="nucleotide sequence ID" value="NZ_JBIQWL010000002.1"/>
</dbReference>
<dbReference type="Gene3D" id="1.10.3360.10">
    <property type="entry name" value="VPA0735-like domain"/>
    <property type="match status" value="1"/>
</dbReference>
<evidence type="ECO:0000259" key="2">
    <source>
        <dbReference type="Pfam" id="PF06863"/>
    </source>
</evidence>
<organism evidence="3 4">
    <name type="scientific">Microbacterium alkaliflavum</name>
    <dbReference type="NCBI Taxonomy" id="3248839"/>
    <lineage>
        <taxon>Bacteria</taxon>
        <taxon>Bacillati</taxon>
        <taxon>Actinomycetota</taxon>
        <taxon>Actinomycetes</taxon>
        <taxon>Micrococcales</taxon>
        <taxon>Microbacteriaceae</taxon>
        <taxon>Microbacterium</taxon>
    </lineage>
</organism>
<dbReference type="SUPFAM" id="SSF160935">
    <property type="entry name" value="VPA0735-like"/>
    <property type="match status" value="1"/>
</dbReference>
<name>A0ABW7Q6E1_9MICO</name>
<reference evidence="3 4" key="1">
    <citation type="submission" date="2024-09" db="EMBL/GenBank/DDBJ databases">
        <authorList>
            <person name="Pan X."/>
        </authorList>
    </citation>
    <scope>NUCLEOTIDE SEQUENCE [LARGE SCALE GENOMIC DNA]</scope>
    <source>
        <strain evidence="3 4">B2969</strain>
    </source>
</reference>
<keyword evidence="4" id="KW-1185">Reference proteome</keyword>
<feature type="domain" description="DUF1254" evidence="2">
    <location>
        <begin position="14"/>
        <end position="85"/>
    </location>
</feature>
<dbReference type="Pfam" id="PF06742">
    <property type="entry name" value="DUF1214"/>
    <property type="match status" value="1"/>
</dbReference>
<comment type="caution">
    <text evidence="3">The sequence shown here is derived from an EMBL/GenBank/DDBJ whole genome shotgun (WGS) entry which is preliminary data.</text>
</comment>
<proteinExistence type="predicted"/>
<dbReference type="Proteomes" id="UP001610861">
    <property type="component" value="Unassembled WGS sequence"/>
</dbReference>
<evidence type="ECO:0000259" key="1">
    <source>
        <dbReference type="Pfam" id="PF06742"/>
    </source>
</evidence>
<protein>
    <submittedName>
        <fullName evidence="3">DUF1214 domain-containing protein</fullName>
    </submittedName>
</protein>
<gene>
    <name evidence="3" type="ORF">ACH3VR_07690</name>
</gene>